<organism evidence="1 2">
    <name type="scientific">Methanosarcina horonobensis HB-1 = JCM 15518</name>
    <dbReference type="NCBI Taxonomy" id="1434110"/>
    <lineage>
        <taxon>Archaea</taxon>
        <taxon>Methanobacteriati</taxon>
        <taxon>Methanobacteriota</taxon>
        <taxon>Stenosarchaea group</taxon>
        <taxon>Methanomicrobia</taxon>
        <taxon>Methanosarcinales</taxon>
        <taxon>Methanosarcinaceae</taxon>
        <taxon>Methanosarcina</taxon>
    </lineage>
</organism>
<dbReference type="RefSeq" id="WP_048140581.1">
    <property type="nucleotide sequence ID" value="NZ_BBCW01000045.1"/>
</dbReference>
<sequence length="118" mass="12772">MIAANSADAVPQGTVIKEGVLTYPAGPYLTEDPLLLSLEDYGDDNSTKASGNFSNTTWPENETLCFNKSSDSFISGNPDAGVLWICPSNLFSVYYDCNTEILQPGFAFLYCSTPLLLI</sequence>
<keyword evidence="2" id="KW-1185">Reference proteome</keyword>
<dbReference type="EMBL" id="CP009516">
    <property type="protein sequence ID" value="AKB79141.1"/>
    <property type="molecule type" value="Genomic_DNA"/>
</dbReference>
<dbReference type="KEGG" id="mhor:MSHOH_2658"/>
<evidence type="ECO:0000313" key="2">
    <source>
        <dbReference type="Proteomes" id="UP000033101"/>
    </source>
</evidence>
<dbReference type="OrthoDB" id="137868at2157"/>
<dbReference type="AlphaFoldDB" id="A0A0E3SE19"/>
<proteinExistence type="predicted"/>
<dbReference type="GeneID" id="24831961"/>
<reference evidence="1 2" key="1">
    <citation type="submission" date="2014-07" db="EMBL/GenBank/DDBJ databases">
        <title>Methanogenic archaea and the global carbon cycle.</title>
        <authorList>
            <person name="Henriksen J.R."/>
            <person name="Luke J."/>
            <person name="Reinhart S."/>
            <person name="Benedict M.N."/>
            <person name="Youngblut N.D."/>
            <person name="Metcalf M.E."/>
            <person name="Whitaker R.J."/>
            <person name="Metcalf W.W."/>
        </authorList>
    </citation>
    <scope>NUCLEOTIDE SEQUENCE [LARGE SCALE GENOMIC DNA]</scope>
    <source>
        <strain evidence="1 2">HB-1</strain>
    </source>
</reference>
<evidence type="ECO:0000313" key="1">
    <source>
        <dbReference type="EMBL" id="AKB79141.1"/>
    </source>
</evidence>
<accession>A0A0E3SE19</accession>
<dbReference type="PATRIC" id="fig|1434110.4.peg.3427"/>
<dbReference type="HOGENOM" id="CLU_2067821_0_0_2"/>
<protein>
    <submittedName>
        <fullName evidence="1">Uncharacterized protein</fullName>
    </submittedName>
</protein>
<dbReference type="Proteomes" id="UP000033101">
    <property type="component" value="Chromosome"/>
</dbReference>
<name>A0A0E3SE19_9EURY</name>
<gene>
    <name evidence="1" type="ORF">MSHOH_2658</name>
</gene>